<organism evidence="2 3">
    <name type="scientific">Candidatus Fonsibacter lacus</name>
    <dbReference type="NCBI Taxonomy" id="2576439"/>
    <lineage>
        <taxon>Bacteria</taxon>
        <taxon>Pseudomonadati</taxon>
        <taxon>Pseudomonadota</taxon>
        <taxon>Alphaproteobacteria</taxon>
        <taxon>Candidatus Pelagibacterales</taxon>
        <taxon>Candidatus Pelagibacterales incertae sedis</taxon>
        <taxon>Candidatus Fonsibacter</taxon>
    </lineage>
</organism>
<evidence type="ECO:0000313" key="3">
    <source>
        <dbReference type="Proteomes" id="UP000713222"/>
    </source>
</evidence>
<gene>
    <name evidence="2" type="ORF">EBV32_03825</name>
</gene>
<dbReference type="EMBL" id="RGET01000065">
    <property type="protein sequence ID" value="NBN88201.1"/>
    <property type="molecule type" value="Genomic_DNA"/>
</dbReference>
<dbReference type="Pfam" id="PF17338">
    <property type="entry name" value="GP88"/>
    <property type="match status" value="1"/>
</dbReference>
<name>A0A964XS05_9PROT</name>
<protein>
    <recommendedName>
        <fullName evidence="1">Gene product 88 domain-containing protein</fullName>
    </recommendedName>
</protein>
<proteinExistence type="predicted"/>
<feature type="domain" description="Gene product 88" evidence="1">
    <location>
        <begin position="3"/>
        <end position="182"/>
    </location>
</feature>
<comment type="caution">
    <text evidence="2">The sequence shown here is derived from an EMBL/GenBank/DDBJ whole genome shotgun (WGS) entry which is preliminary data.</text>
</comment>
<dbReference type="Proteomes" id="UP000713222">
    <property type="component" value="Unassembled WGS sequence"/>
</dbReference>
<accession>A0A964XS05</accession>
<evidence type="ECO:0000313" key="2">
    <source>
        <dbReference type="EMBL" id="NBN88201.1"/>
    </source>
</evidence>
<reference evidence="2" key="1">
    <citation type="submission" date="2018-10" db="EMBL/GenBank/DDBJ databases">
        <title>Iterative Subtractive Binning of Freshwater Chronoseries Metagenomes Recovers Nearly Complete Genomes from over Four Hundred Novel Species.</title>
        <authorList>
            <person name="Rodriguez-R L.M."/>
            <person name="Tsementzi D."/>
            <person name="Luo C."/>
            <person name="Konstantinidis K.T."/>
        </authorList>
    </citation>
    <scope>NUCLEOTIDE SEQUENCE</scope>
    <source>
        <strain evidence="2">WB7_6_001</strain>
    </source>
</reference>
<dbReference type="AlphaFoldDB" id="A0A964XS05"/>
<evidence type="ECO:0000259" key="1">
    <source>
        <dbReference type="Pfam" id="PF17338"/>
    </source>
</evidence>
<dbReference type="InterPro" id="IPR020290">
    <property type="entry name" value="Gp88"/>
</dbReference>
<sequence>MGAFANVQDARIAKTHAFFRSPRAFVETLAEDIAALVRKAERAGMEACVRLNGTSDLPWENLGGETGVPLMRRFPALRFYDYTKSPARVRAFLAGRLPPNYSLTFSRSECNGETALELAAEGANVACVFATKKGDALPKKWGGRPVIDGDTHDLRFLDKRGRIVGLRAKGKAKKDESGFVIHQEGGST</sequence>